<dbReference type="AlphaFoldDB" id="A0A3N0YD52"/>
<reference evidence="1 2" key="1">
    <citation type="submission" date="2018-10" db="EMBL/GenBank/DDBJ databases">
        <title>Genome assembly for a Yunnan-Guizhou Plateau 3E fish, Anabarilius grahami (Regan), and its evolutionary and genetic applications.</title>
        <authorList>
            <person name="Jiang W."/>
        </authorList>
    </citation>
    <scope>NUCLEOTIDE SEQUENCE [LARGE SCALE GENOMIC DNA]</scope>
    <source>
        <strain evidence="1">AG-KIZ</strain>
        <tissue evidence="1">Muscle</tissue>
    </source>
</reference>
<comment type="caution">
    <text evidence="1">The sequence shown here is derived from an EMBL/GenBank/DDBJ whole genome shotgun (WGS) entry which is preliminary data.</text>
</comment>
<dbReference type="Proteomes" id="UP000281406">
    <property type="component" value="Unassembled WGS sequence"/>
</dbReference>
<gene>
    <name evidence="1" type="ORF">DPX16_10308</name>
</gene>
<accession>A0A3N0YD52</accession>
<dbReference type="EMBL" id="RJVU01047119">
    <property type="protein sequence ID" value="ROL44024.1"/>
    <property type="molecule type" value="Genomic_DNA"/>
</dbReference>
<sequence>MSRQQDEQGVVLTAYTSNTEAVLAASCTEQTELLGVSTLYVKVKVQGGRIAESSHKNGIPGMAQNLAKFG</sequence>
<evidence type="ECO:0000313" key="1">
    <source>
        <dbReference type="EMBL" id="ROL44024.1"/>
    </source>
</evidence>
<keyword evidence="2" id="KW-1185">Reference proteome</keyword>
<proteinExistence type="predicted"/>
<protein>
    <submittedName>
        <fullName evidence="1">Uncharacterized protein</fullName>
    </submittedName>
</protein>
<organism evidence="1 2">
    <name type="scientific">Anabarilius grahami</name>
    <name type="common">Kanglang fish</name>
    <name type="synonym">Barilius grahami</name>
    <dbReference type="NCBI Taxonomy" id="495550"/>
    <lineage>
        <taxon>Eukaryota</taxon>
        <taxon>Metazoa</taxon>
        <taxon>Chordata</taxon>
        <taxon>Craniata</taxon>
        <taxon>Vertebrata</taxon>
        <taxon>Euteleostomi</taxon>
        <taxon>Actinopterygii</taxon>
        <taxon>Neopterygii</taxon>
        <taxon>Teleostei</taxon>
        <taxon>Ostariophysi</taxon>
        <taxon>Cypriniformes</taxon>
        <taxon>Xenocyprididae</taxon>
        <taxon>Xenocypridinae</taxon>
        <taxon>Xenocypridinae incertae sedis</taxon>
        <taxon>Anabarilius</taxon>
    </lineage>
</organism>
<name>A0A3N0YD52_ANAGA</name>
<evidence type="ECO:0000313" key="2">
    <source>
        <dbReference type="Proteomes" id="UP000281406"/>
    </source>
</evidence>